<dbReference type="CDD" id="cd01948">
    <property type="entry name" value="EAL"/>
    <property type="match status" value="1"/>
</dbReference>
<name>A0A7X2L0L0_9BACL</name>
<dbReference type="SUPFAM" id="SSF141868">
    <property type="entry name" value="EAL domain-like"/>
    <property type="match status" value="1"/>
</dbReference>
<evidence type="ECO:0000313" key="2">
    <source>
        <dbReference type="EMBL" id="MRN52195.1"/>
    </source>
</evidence>
<feature type="domain" description="EAL" evidence="1">
    <location>
        <begin position="1"/>
        <end position="105"/>
    </location>
</feature>
<dbReference type="GO" id="GO:0071111">
    <property type="term" value="F:cyclic-guanylate-specific phosphodiesterase activity"/>
    <property type="evidence" value="ECO:0007669"/>
    <property type="project" value="InterPro"/>
</dbReference>
<organism evidence="2 3">
    <name type="scientific">Paenibacillus monticola</name>
    <dbReference type="NCBI Taxonomy" id="2666075"/>
    <lineage>
        <taxon>Bacteria</taxon>
        <taxon>Bacillati</taxon>
        <taxon>Bacillota</taxon>
        <taxon>Bacilli</taxon>
        <taxon>Bacillales</taxon>
        <taxon>Paenibacillaceae</taxon>
        <taxon>Paenibacillus</taxon>
    </lineage>
</organism>
<reference evidence="2 3" key="1">
    <citation type="submission" date="2019-11" db="EMBL/GenBank/DDBJ databases">
        <title>Paenibacillus monticola sp. nov., a novel PGPR strain isolated from mountain sample in China.</title>
        <authorList>
            <person name="Zhao Q."/>
            <person name="Li H.-P."/>
            <person name="Zhang J.-L."/>
        </authorList>
    </citation>
    <scope>NUCLEOTIDE SEQUENCE [LARGE SCALE GENOMIC DNA]</scope>
    <source>
        <strain evidence="2 3">LC-T2</strain>
    </source>
</reference>
<keyword evidence="3" id="KW-1185">Reference proteome</keyword>
<sequence length="108" mass="12460">MQSGVSGRNGTGYSSLSYLKRLPIDTLKIDRSFINEIGSNHKDYKILYTIIQLARNMEMNIIAEGIESEQQQTALLRLGCTEGQGYFFSKPLNEKEFNEFYFREHINV</sequence>
<dbReference type="Proteomes" id="UP000463051">
    <property type="component" value="Unassembled WGS sequence"/>
</dbReference>
<dbReference type="InterPro" id="IPR050706">
    <property type="entry name" value="Cyclic-di-GMP_PDE-like"/>
</dbReference>
<dbReference type="PANTHER" id="PTHR33121">
    <property type="entry name" value="CYCLIC DI-GMP PHOSPHODIESTERASE PDEF"/>
    <property type="match status" value="1"/>
</dbReference>
<evidence type="ECO:0000259" key="1">
    <source>
        <dbReference type="PROSITE" id="PS50883"/>
    </source>
</evidence>
<dbReference type="InterPro" id="IPR035919">
    <property type="entry name" value="EAL_sf"/>
</dbReference>
<proteinExistence type="predicted"/>
<dbReference type="EMBL" id="WJXB01000001">
    <property type="protein sequence ID" value="MRN52195.1"/>
    <property type="molecule type" value="Genomic_DNA"/>
</dbReference>
<dbReference type="SMART" id="SM00052">
    <property type="entry name" value="EAL"/>
    <property type="match status" value="1"/>
</dbReference>
<dbReference type="Pfam" id="PF00563">
    <property type="entry name" value="EAL"/>
    <property type="match status" value="1"/>
</dbReference>
<dbReference type="PANTHER" id="PTHR33121:SF70">
    <property type="entry name" value="SIGNALING PROTEIN YKOW"/>
    <property type="match status" value="1"/>
</dbReference>
<dbReference type="AlphaFoldDB" id="A0A7X2L0L0"/>
<accession>A0A7X2L0L0</accession>
<dbReference type="InterPro" id="IPR001633">
    <property type="entry name" value="EAL_dom"/>
</dbReference>
<dbReference type="RefSeq" id="WP_154117172.1">
    <property type="nucleotide sequence ID" value="NZ_WJXB01000001.1"/>
</dbReference>
<gene>
    <name evidence="2" type="ORF">GJB61_04210</name>
</gene>
<evidence type="ECO:0000313" key="3">
    <source>
        <dbReference type="Proteomes" id="UP000463051"/>
    </source>
</evidence>
<dbReference type="PROSITE" id="PS50883">
    <property type="entry name" value="EAL"/>
    <property type="match status" value="1"/>
</dbReference>
<protein>
    <submittedName>
        <fullName evidence="2">EAL domain-containing protein</fullName>
    </submittedName>
</protein>
<comment type="caution">
    <text evidence="2">The sequence shown here is derived from an EMBL/GenBank/DDBJ whole genome shotgun (WGS) entry which is preliminary data.</text>
</comment>
<dbReference type="Gene3D" id="3.20.20.450">
    <property type="entry name" value="EAL domain"/>
    <property type="match status" value="1"/>
</dbReference>